<dbReference type="GO" id="GO:0000731">
    <property type="term" value="P:DNA synthesis involved in DNA repair"/>
    <property type="evidence" value="ECO:0007669"/>
    <property type="project" value="TreeGrafter"/>
</dbReference>
<dbReference type="GO" id="GO:0005524">
    <property type="term" value="F:ATP binding"/>
    <property type="evidence" value="ECO:0007669"/>
    <property type="project" value="InterPro"/>
</dbReference>
<dbReference type="RefSeq" id="WP_153857792.1">
    <property type="nucleotide sequence ID" value="NZ_CP045913.1"/>
</dbReference>
<feature type="domain" description="Endonuclease GajA/Old nuclease/RecF-like AAA" evidence="1">
    <location>
        <begin position="1"/>
        <end position="179"/>
    </location>
</feature>
<dbReference type="AlphaFoldDB" id="A0A5Q2V814"/>
<accession>A0A5Q2V814</accession>
<reference evidence="3 4" key="1">
    <citation type="submission" date="2019-11" db="EMBL/GenBank/DDBJ databases">
        <title>The Phosphoenolpyruvate Phosphotransferase System Regulates Serratia proteamaculans 336X Biofilm Formation and Wheat Roots colonization.</title>
        <authorList>
            <person name="Liu F."/>
        </authorList>
    </citation>
    <scope>NUCLEOTIDE SEQUENCE [LARGE SCALE GENOMIC DNA]</scope>
    <source>
        <strain evidence="3 4">336X</strain>
    </source>
</reference>
<dbReference type="Pfam" id="PF13304">
    <property type="entry name" value="AAA_21"/>
    <property type="match status" value="1"/>
</dbReference>
<proteinExistence type="predicted"/>
<organism evidence="3 4">
    <name type="scientific">Serratia proteamaculans</name>
    <dbReference type="NCBI Taxonomy" id="28151"/>
    <lineage>
        <taxon>Bacteria</taxon>
        <taxon>Pseudomonadati</taxon>
        <taxon>Pseudomonadota</taxon>
        <taxon>Gammaproteobacteria</taxon>
        <taxon>Enterobacterales</taxon>
        <taxon>Yersiniaceae</taxon>
        <taxon>Serratia</taxon>
    </lineage>
</organism>
<dbReference type="PIRSF" id="PIRSF029347">
    <property type="entry name" value="RecF"/>
    <property type="match status" value="1"/>
</dbReference>
<evidence type="ECO:0000259" key="2">
    <source>
        <dbReference type="Pfam" id="PF13304"/>
    </source>
</evidence>
<dbReference type="Pfam" id="PF13175">
    <property type="entry name" value="AAA_15"/>
    <property type="match status" value="1"/>
</dbReference>
<dbReference type="Proteomes" id="UP000381260">
    <property type="component" value="Chromosome"/>
</dbReference>
<evidence type="ECO:0000313" key="3">
    <source>
        <dbReference type="EMBL" id="QGH60230.1"/>
    </source>
</evidence>
<dbReference type="Gene3D" id="3.40.50.300">
    <property type="entry name" value="P-loop containing nucleotide triphosphate hydrolases"/>
    <property type="match status" value="1"/>
</dbReference>
<dbReference type="GO" id="GO:0016887">
    <property type="term" value="F:ATP hydrolysis activity"/>
    <property type="evidence" value="ECO:0007669"/>
    <property type="project" value="InterPro"/>
</dbReference>
<name>A0A5Q2V814_SERPR</name>
<dbReference type="CDD" id="cd00267">
    <property type="entry name" value="ABC_ATPase"/>
    <property type="match status" value="1"/>
</dbReference>
<sequence length="394" mass="45122">MIRTITIRNFKSLVDVSIKLEKFNCFVGLNGVGKSTLLQAIDFIAQQMRGNLYTWLQDRGWESSDLYSRTSNSKASFHPIFLEVIYQLDERTLIWQGYFNRNLMRMTRESIYIDGQMFLEVQDGKYRTIDKPYEAIPFEYSGSILSVLKETIFPAAITPFRDALRNIKSLELLSPHLLRKRSRSDFEPSGVGIGGEKLSGYLDTLTNESKKQLLVILKKFYPQIEHFRISTTKGGWKRLIVEERFLDENGTPAFCKTDASQLNDGLLRILAVLAQVESQKGSLLLLDEIENGINPQIIEQMVDTLVAAKSQVIVTTHSPMILNYLTDDIARKGIQYVYKSPQAQTRVRRFFDIPRIDEKLKVMGPGEAFIDTDLQQLTRENIARDEQSAPSDKE</sequence>
<dbReference type="InterPro" id="IPR014555">
    <property type="entry name" value="RecF-like"/>
</dbReference>
<dbReference type="GO" id="GO:0006302">
    <property type="term" value="P:double-strand break repair"/>
    <property type="evidence" value="ECO:0007669"/>
    <property type="project" value="TreeGrafter"/>
</dbReference>
<dbReference type="InterPro" id="IPR003959">
    <property type="entry name" value="ATPase_AAA_core"/>
</dbReference>
<gene>
    <name evidence="3" type="ORF">GHV41_04970</name>
</gene>
<evidence type="ECO:0000313" key="4">
    <source>
        <dbReference type="Proteomes" id="UP000381260"/>
    </source>
</evidence>
<evidence type="ECO:0000259" key="1">
    <source>
        <dbReference type="Pfam" id="PF13175"/>
    </source>
</evidence>
<feature type="domain" description="ATPase AAA-type core" evidence="2">
    <location>
        <begin position="189"/>
        <end position="322"/>
    </location>
</feature>
<dbReference type="EMBL" id="CP045913">
    <property type="protein sequence ID" value="QGH60230.1"/>
    <property type="molecule type" value="Genomic_DNA"/>
</dbReference>
<dbReference type="PANTHER" id="PTHR32182:SF22">
    <property type="entry name" value="ATP-DEPENDENT ENDONUCLEASE, OLD FAMILY-RELATED"/>
    <property type="match status" value="1"/>
</dbReference>
<dbReference type="InterPro" id="IPR027417">
    <property type="entry name" value="P-loop_NTPase"/>
</dbReference>
<protein>
    <submittedName>
        <fullName evidence="3">AAA family ATPase</fullName>
    </submittedName>
</protein>
<dbReference type="PANTHER" id="PTHR32182">
    <property type="entry name" value="DNA REPLICATION AND REPAIR PROTEIN RECF"/>
    <property type="match status" value="1"/>
</dbReference>
<dbReference type="SUPFAM" id="SSF52540">
    <property type="entry name" value="P-loop containing nucleoside triphosphate hydrolases"/>
    <property type="match status" value="1"/>
</dbReference>
<dbReference type="InterPro" id="IPR041685">
    <property type="entry name" value="AAA_GajA/Old/RecF-like"/>
</dbReference>